<sequence length="522" mass="60378">MRFSRNNKNTLHELIRREYGVKCSWWTSMQALRRVAFGPRRRWVKVYQTKESSLLEMSGDLMWVTQTTDRTNGTSNTMLRILGDGRIMTVYTMQHFPRAKEVEIYEIPHPVYTSSLPHKEYQPVMFLLRKGGMLTRHHLETGEVYDQLSLGNSLVKNISVNFVSDVLVAKSSRLFSPGEAARGGDGFFKFFVFTLHPFTPLACFSIHSAVFPGTDDRLRYGKMRNAEIHDGLLLIMTDKNFTLLYNADVIIEANREKEMVCGEWIRGVEGMVKETPPLLFATYAHMDILGLGGCPWAYLTALSDAMLVVRDLKTDEVMVDGRVCWEEGGIQQISPDYLMFHPDDSSRLIHVRTHQIRVLAIREKNGKRCLQEEFTYPEKDSEGQEVREAQYSRSGRRLMSKFIWDDSLNTALSFNVEADLRLLVIMEARRDLEQNCTRLLRVLFYDSHTYQRLHIEPVDVWVDGDIETNRLSVSIDRDILNVVSHMGTVHTILSFRLQEVFDCPGDEEWRDQRTQNDNKPSL</sequence>
<dbReference type="EMBL" id="JAWZYT010001992">
    <property type="protein sequence ID" value="KAK4307567.1"/>
    <property type="molecule type" value="Genomic_DNA"/>
</dbReference>
<reference evidence="1" key="1">
    <citation type="submission" date="2023-11" db="EMBL/GenBank/DDBJ databases">
        <title>Genome assemblies of two species of porcelain crab, Petrolisthes cinctipes and Petrolisthes manimaculis (Anomura: Porcellanidae).</title>
        <authorList>
            <person name="Angst P."/>
        </authorList>
    </citation>
    <scope>NUCLEOTIDE SEQUENCE</scope>
    <source>
        <strain evidence="1">PB745_02</strain>
        <tissue evidence="1">Gill</tissue>
    </source>
</reference>
<dbReference type="Proteomes" id="UP001292094">
    <property type="component" value="Unassembled WGS sequence"/>
</dbReference>
<dbReference type="PANTHER" id="PTHR14815:SF2">
    <property type="entry name" value="DDB1- AND CUL4-ASSOCIATED FACTOR 17"/>
    <property type="match status" value="1"/>
</dbReference>
<comment type="caution">
    <text evidence="1">The sequence shown here is derived from an EMBL/GenBank/DDBJ whole genome shotgun (WGS) entry which is preliminary data.</text>
</comment>
<dbReference type="GO" id="GO:0016567">
    <property type="term" value="P:protein ubiquitination"/>
    <property type="evidence" value="ECO:0007669"/>
    <property type="project" value="InterPro"/>
</dbReference>
<accession>A0AAE1PI78</accession>
<protein>
    <submittedName>
        <fullName evidence="1">Uncharacterized protein</fullName>
    </submittedName>
</protein>
<dbReference type="GO" id="GO:0080008">
    <property type="term" value="C:Cul4-RING E3 ubiquitin ligase complex"/>
    <property type="evidence" value="ECO:0007669"/>
    <property type="project" value="TreeGrafter"/>
</dbReference>
<proteinExistence type="predicted"/>
<dbReference type="AlphaFoldDB" id="A0AAE1PI78"/>
<keyword evidence="2" id="KW-1185">Reference proteome</keyword>
<evidence type="ECO:0000313" key="1">
    <source>
        <dbReference type="EMBL" id="KAK4307567.1"/>
    </source>
</evidence>
<dbReference type="PANTHER" id="PTHR14815">
    <property type="entry name" value="DDB1- AND CUL4-ASSOCIATED FACTOR 17"/>
    <property type="match status" value="1"/>
</dbReference>
<evidence type="ECO:0000313" key="2">
    <source>
        <dbReference type="Proteomes" id="UP001292094"/>
    </source>
</evidence>
<gene>
    <name evidence="1" type="ORF">Pmani_020711</name>
</gene>
<name>A0AAE1PI78_9EUCA</name>
<dbReference type="Pfam" id="PF15802">
    <property type="entry name" value="DCAF17"/>
    <property type="match status" value="1"/>
</dbReference>
<dbReference type="InterPro" id="IPR031620">
    <property type="entry name" value="DCAF17"/>
</dbReference>
<organism evidence="1 2">
    <name type="scientific">Petrolisthes manimaculis</name>
    <dbReference type="NCBI Taxonomy" id="1843537"/>
    <lineage>
        <taxon>Eukaryota</taxon>
        <taxon>Metazoa</taxon>
        <taxon>Ecdysozoa</taxon>
        <taxon>Arthropoda</taxon>
        <taxon>Crustacea</taxon>
        <taxon>Multicrustacea</taxon>
        <taxon>Malacostraca</taxon>
        <taxon>Eumalacostraca</taxon>
        <taxon>Eucarida</taxon>
        <taxon>Decapoda</taxon>
        <taxon>Pleocyemata</taxon>
        <taxon>Anomura</taxon>
        <taxon>Galatheoidea</taxon>
        <taxon>Porcellanidae</taxon>
        <taxon>Petrolisthes</taxon>
    </lineage>
</organism>